<dbReference type="Proteomes" id="UP000224006">
    <property type="component" value="Chromosome VIII"/>
</dbReference>
<dbReference type="GeneID" id="40313490"/>
<evidence type="ECO:0000313" key="4">
    <source>
        <dbReference type="Proteomes" id="UP000224006"/>
    </source>
</evidence>
<dbReference type="KEGG" id="bbes:BESB_085640"/>
<protein>
    <recommendedName>
        <fullName evidence="5">Transmembrane protein</fullName>
    </recommendedName>
</protein>
<dbReference type="RefSeq" id="XP_029217374.1">
    <property type="nucleotide sequence ID" value="XM_029366914.1"/>
</dbReference>
<sequence length="226" mass="24647">MFPYGGILISPSSISTHAVPGFLLARAADSSEKTEDSGGNGEWLGGFGNKNELFLPGERAVQSNKPKGMAKQKRQVGQSNALSEKPVDETPPIWKAFFKATKEKLFTGTLKNISVWTGLAIIVSVIATYAAYRSLNQFRDTSFRQMEEQLNATRARHDELAQQNPQERLIEATENAKQQTITLQRIRASQQQGVSDLLAEGIARDSNTALANLVGTLSTILSVKPA</sequence>
<feature type="transmembrane region" description="Helical" evidence="2">
    <location>
        <begin position="113"/>
        <end position="132"/>
    </location>
</feature>
<keyword evidence="4" id="KW-1185">Reference proteome</keyword>
<dbReference type="EMBL" id="NWUJ01000009">
    <property type="protein sequence ID" value="PFH33365.1"/>
    <property type="molecule type" value="Genomic_DNA"/>
</dbReference>
<keyword evidence="2" id="KW-0812">Transmembrane</keyword>
<organism evidence="3 4">
    <name type="scientific">Besnoitia besnoiti</name>
    <name type="common">Apicomplexan protozoan</name>
    <dbReference type="NCBI Taxonomy" id="94643"/>
    <lineage>
        <taxon>Eukaryota</taxon>
        <taxon>Sar</taxon>
        <taxon>Alveolata</taxon>
        <taxon>Apicomplexa</taxon>
        <taxon>Conoidasida</taxon>
        <taxon>Coccidia</taxon>
        <taxon>Eucoccidiorida</taxon>
        <taxon>Eimeriorina</taxon>
        <taxon>Sarcocystidae</taxon>
        <taxon>Besnoitia</taxon>
    </lineage>
</organism>
<feature type="region of interest" description="Disordered" evidence="1">
    <location>
        <begin position="62"/>
        <end position="87"/>
    </location>
</feature>
<reference evidence="3 4" key="1">
    <citation type="submission" date="2017-09" db="EMBL/GenBank/DDBJ databases">
        <title>Genome sequencing of Besnoitia besnoiti strain Bb-Ger1.</title>
        <authorList>
            <person name="Schares G."/>
            <person name="Venepally P."/>
            <person name="Lorenzi H.A."/>
        </authorList>
    </citation>
    <scope>NUCLEOTIDE SEQUENCE [LARGE SCALE GENOMIC DNA]</scope>
    <source>
        <strain evidence="3 4">Bb-Ger1</strain>
    </source>
</reference>
<dbReference type="VEuPathDB" id="ToxoDB:BESB_085640"/>
<evidence type="ECO:0000256" key="1">
    <source>
        <dbReference type="SAM" id="MobiDB-lite"/>
    </source>
</evidence>
<comment type="caution">
    <text evidence="3">The sequence shown here is derived from an EMBL/GenBank/DDBJ whole genome shotgun (WGS) entry which is preliminary data.</text>
</comment>
<evidence type="ECO:0000313" key="3">
    <source>
        <dbReference type="EMBL" id="PFH33365.1"/>
    </source>
</evidence>
<dbReference type="AlphaFoldDB" id="A0A2A9M5Y0"/>
<name>A0A2A9M5Y0_BESBE</name>
<keyword evidence="2" id="KW-0472">Membrane</keyword>
<evidence type="ECO:0000256" key="2">
    <source>
        <dbReference type="SAM" id="Phobius"/>
    </source>
</evidence>
<gene>
    <name evidence="3" type="ORF">BESB_085640</name>
</gene>
<dbReference type="OrthoDB" id="333005at2759"/>
<evidence type="ECO:0008006" key="5">
    <source>
        <dbReference type="Google" id="ProtNLM"/>
    </source>
</evidence>
<accession>A0A2A9M5Y0</accession>
<keyword evidence="2" id="KW-1133">Transmembrane helix</keyword>
<proteinExistence type="predicted"/>